<evidence type="ECO:0000256" key="12">
    <source>
        <dbReference type="ARBA" id="ARBA00023136"/>
    </source>
</evidence>
<evidence type="ECO:0000256" key="10">
    <source>
        <dbReference type="ARBA" id="ARBA00022949"/>
    </source>
</evidence>
<comment type="caution">
    <text evidence="16">The sequence shown here is derived from an EMBL/GenBank/DDBJ whole genome shotgun (WGS) entry which is preliminary data.</text>
</comment>
<evidence type="ECO:0000256" key="3">
    <source>
        <dbReference type="ARBA" id="ARBA00004435"/>
    </source>
</evidence>
<keyword evidence="17" id="KW-1185">Reference proteome</keyword>
<dbReference type="STRING" id="1549748.WH95_05090"/>
<proteinExistence type="inferred from homology"/>
<feature type="transmembrane region" description="Helical" evidence="14">
    <location>
        <begin position="12"/>
        <end position="30"/>
    </location>
</feature>
<evidence type="ECO:0000313" key="16">
    <source>
        <dbReference type="EMBL" id="KKJ77808.1"/>
    </source>
</evidence>
<evidence type="ECO:0000256" key="7">
    <source>
        <dbReference type="ARBA" id="ARBA00022475"/>
    </source>
</evidence>
<evidence type="ECO:0000256" key="4">
    <source>
        <dbReference type="ARBA" id="ARBA00007146"/>
    </source>
</evidence>
<dbReference type="PROSITE" id="PS50042">
    <property type="entry name" value="CNMP_BINDING_3"/>
    <property type="match status" value="1"/>
</dbReference>
<comment type="subcellular location">
    <subcellularLocation>
        <location evidence="3">Cell junction</location>
        <location evidence="3">Tight junction</location>
    </subcellularLocation>
    <subcellularLocation>
        <location evidence="1">Lateral cell membrane</location>
    </subcellularLocation>
    <subcellularLocation>
        <location evidence="2">Membrane</location>
        <topology evidence="2">Multi-pass membrane protein</topology>
    </subcellularLocation>
</comment>
<dbReference type="OrthoDB" id="7946922at2"/>
<evidence type="ECO:0000313" key="17">
    <source>
        <dbReference type="Proteomes" id="UP000034491"/>
    </source>
</evidence>
<evidence type="ECO:0000256" key="1">
    <source>
        <dbReference type="ARBA" id="ARBA00004124"/>
    </source>
</evidence>
<gene>
    <name evidence="16" type="ORF">WH95_05090</name>
</gene>
<feature type="domain" description="Cyclic nucleotide-binding" evidence="15">
    <location>
        <begin position="100"/>
        <end position="197"/>
    </location>
</feature>
<dbReference type="GO" id="GO:0030552">
    <property type="term" value="F:cAMP binding"/>
    <property type="evidence" value="ECO:0007669"/>
    <property type="project" value="TreeGrafter"/>
</dbReference>
<dbReference type="InterPro" id="IPR000595">
    <property type="entry name" value="cNMP-bd_dom"/>
</dbReference>
<dbReference type="PANTHER" id="PTHR12101">
    <property type="entry name" value="POPEYE DOMAIN CONTAINING PROTEIN"/>
    <property type="match status" value="1"/>
</dbReference>
<dbReference type="RefSeq" id="WP_046503870.1">
    <property type="nucleotide sequence ID" value="NZ_LANI01000003.1"/>
</dbReference>
<protein>
    <recommendedName>
        <fullName evidence="15">Cyclic nucleotide-binding domain-containing protein</fullName>
    </recommendedName>
</protein>
<name>A0A0M2RE20_9PROT</name>
<dbReference type="AlphaFoldDB" id="A0A0M2RE20"/>
<evidence type="ECO:0000256" key="9">
    <source>
        <dbReference type="ARBA" id="ARBA00022889"/>
    </source>
</evidence>
<keyword evidence="5" id="KW-0796">Tight junction</keyword>
<accession>A0A0M2RE20</accession>
<evidence type="ECO:0000256" key="2">
    <source>
        <dbReference type="ARBA" id="ARBA00004141"/>
    </source>
</evidence>
<evidence type="ECO:0000256" key="13">
    <source>
        <dbReference type="ARBA" id="ARBA00023180"/>
    </source>
</evidence>
<dbReference type="PANTHER" id="PTHR12101:SF17">
    <property type="entry name" value="BLOOD VESSEL EPICARDIAL SUBSTANCE"/>
    <property type="match status" value="1"/>
</dbReference>
<reference evidence="16 17" key="1">
    <citation type="submission" date="2015-03" db="EMBL/GenBank/DDBJ databases">
        <title>Genome sequence of Kiloniella sp. P1-1, isolated from the gut microflora of Pacific white shrimp, Penaeus vannamei.</title>
        <authorList>
            <person name="Shao Z."/>
            <person name="Wang L."/>
            <person name="Li X."/>
        </authorList>
    </citation>
    <scope>NUCLEOTIDE SEQUENCE [LARGE SCALE GENOMIC DNA]</scope>
    <source>
        <strain evidence="16 17">P1-1</strain>
    </source>
</reference>
<sequence>MHSIIQENLSSLPEVLIAIGFLLTFVAFVVSDILWLRIFTIVAKIAMAVAALLPENGPMWLSFFGNVLLIVVNLIHSTLLILEKHRSSLSDEESILKAKAFPKMDRVFVKRLFKAASWVELEQGETLLFEGECPDRLFLLLEGKAFVSVRHRRVGELGSGQFAGEMSFLTMEKAGATVTTKERTKCLVWERSDLEKLYSKDKDLQAVLMAAIGMDLVTKILMQNRRTTKFA</sequence>
<evidence type="ECO:0000256" key="5">
    <source>
        <dbReference type="ARBA" id="ARBA00022427"/>
    </source>
</evidence>
<keyword evidence="12 14" id="KW-0472">Membrane</keyword>
<evidence type="ECO:0000256" key="8">
    <source>
        <dbReference type="ARBA" id="ARBA00022692"/>
    </source>
</evidence>
<dbReference type="EMBL" id="LANI01000003">
    <property type="protein sequence ID" value="KKJ77808.1"/>
    <property type="molecule type" value="Genomic_DNA"/>
</dbReference>
<dbReference type="InterPro" id="IPR018490">
    <property type="entry name" value="cNMP-bd_dom_sf"/>
</dbReference>
<keyword evidence="6" id="KW-0217">Developmental protein</keyword>
<dbReference type="SUPFAM" id="SSF51206">
    <property type="entry name" value="cAMP-binding domain-like"/>
    <property type="match status" value="1"/>
</dbReference>
<dbReference type="Pfam" id="PF00027">
    <property type="entry name" value="cNMP_binding"/>
    <property type="match status" value="1"/>
</dbReference>
<keyword evidence="10" id="KW-0965">Cell junction</keyword>
<dbReference type="InterPro" id="IPR055272">
    <property type="entry name" value="POPDC1-3_dom"/>
</dbReference>
<keyword evidence="9" id="KW-0130">Cell adhesion</keyword>
<keyword evidence="8 14" id="KW-0812">Transmembrane</keyword>
<dbReference type="Gene3D" id="2.60.120.10">
    <property type="entry name" value="Jelly Rolls"/>
    <property type="match status" value="1"/>
</dbReference>
<dbReference type="Proteomes" id="UP000034491">
    <property type="component" value="Unassembled WGS sequence"/>
</dbReference>
<dbReference type="Pfam" id="PF04831">
    <property type="entry name" value="POPDC1-3"/>
    <property type="match status" value="1"/>
</dbReference>
<dbReference type="CDD" id="cd00038">
    <property type="entry name" value="CAP_ED"/>
    <property type="match status" value="1"/>
</dbReference>
<dbReference type="GO" id="GO:0005923">
    <property type="term" value="C:bicellular tight junction"/>
    <property type="evidence" value="ECO:0007669"/>
    <property type="project" value="UniProtKB-SubCell"/>
</dbReference>
<keyword evidence="7" id="KW-1003">Cell membrane</keyword>
<evidence type="ECO:0000256" key="14">
    <source>
        <dbReference type="SAM" id="Phobius"/>
    </source>
</evidence>
<keyword evidence="11 14" id="KW-1133">Transmembrane helix</keyword>
<dbReference type="GO" id="GO:0007155">
    <property type="term" value="P:cell adhesion"/>
    <property type="evidence" value="ECO:0007669"/>
    <property type="project" value="UniProtKB-KW"/>
</dbReference>
<evidence type="ECO:0000259" key="15">
    <source>
        <dbReference type="PROSITE" id="PS50042"/>
    </source>
</evidence>
<comment type="similarity">
    <text evidence="4">Belongs to the popeye family.</text>
</comment>
<dbReference type="GO" id="GO:0016328">
    <property type="term" value="C:lateral plasma membrane"/>
    <property type="evidence" value="ECO:0007669"/>
    <property type="project" value="UniProtKB-SubCell"/>
</dbReference>
<dbReference type="SMART" id="SM00100">
    <property type="entry name" value="cNMP"/>
    <property type="match status" value="1"/>
</dbReference>
<dbReference type="InterPro" id="IPR014710">
    <property type="entry name" value="RmlC-like_jellyroll"/>
</dbReference>
<dbReference type="InterPro" id="IPR006916">
    <property type="entry name" value="POPDC1-3"/>
</dbReference>
<keyword evidence="13" id="KW-0325">Glycoprotein</keyword>
<evidence type="ECO:0000256" key="6">
    <source>
        <dbReference type="ARBA" id="ARBA00022473"/>
    </source>
</evidence>
<feature type="transmembrane region" description="Helical" evidence="14">
    <location>
        <begin position="59"/>
        <end position="82"/>
    </location>
</feature>
<evidence type="ECO:0000256" key="11">
    <source>
        <dbReference type="ARBA" id="ARBA00022989"/>
    </source>
</evidence>
<organism evidence="16 17">
    <name type="scientific">Kiloniella litopenaei</name>
    <dbReference type="NCBI Taxonomy" id="1549748"/>
    <lineage>
        <taxon>Bacteria</taxon>
        <taxon>Pseudomonadati</taxon>
        <taxon>Pseudomonadota</taxon>
        <taxon>Alphaproteobacteria</taxon>
        <taxon>Rhodospirillales</taxon>
        <taxon>Kiloniellaceae</taxon>
        <taxon>Kiloniella</taxon>
    </lineage>
</organism>